<evidence type="ECO:0000256" key="7">
    <source>
        <dbReference type="ARBA" id="ARBA00022763"/>
    </source>
</evidence>
<dbReference type="GO" id="GO:0003887">
    <property type="term" value="F:DNA-directed DNA polymerase activity"/>
    <property type="evidence" value="ECO:0007669"/>
    <property type="project" value="UniProtKB-KW"/>
</dbReference>
<feature type="region of interest" description="Disordered" evidence="14">
    <location>
        <begin position="308"/>
        <end position="341"/>
    </location>
</feature>
<keyword evidence="10" id="KW-0234">DNA repair</keyword>
<dbReference type="GO" id="GO:0006260">
    <property type="term" value="P:DNA replication"/>
    <property type="evidence" value="ECO:0007669"/>
    <property type="project" value="UniProtKB-KW"/>
</dbReference>
<dbReference type="InterPro" id="IPR043519">
    <property type="entry name" value="NT_sf"/>
</dbReference>
<accession>A0A0D2P8B9</accession>
<evidence type="ECO:0000256" key="5">
    <source>
        <dbReference type="ARBA" id="ARBA00022695"/>
    </source>
</evidence>
<dbReference type="OMA" id="AYHERID"/>
<dbReference type="InterPro" id="IPR027421">
    <property type="entry name" value="DNA_pol_lamdba_lyase_dom_sf"/>
</dbReference>
<reference evidence="17" key="1">
    <citation type="submission" date="2014-04" db="EMBL/GenBank/DDBJ databases">
        <title>Evolutionary Origins and Diversification of the Mycorrhizal Mutualists.</title>
        <authorList>
            <consortium name="DOE Joint Genome Institute"/>
            <consortium name="Mycorrhizal Genomics Consortium"/>
            <person name="Kohler A."/>
            <person name="Kuo A."/>
            <person name="Nagy L.G."/>
            <person name="Floudas D."/>
            <person name="Copeland A."/>
            <person name="Barry K.W."/>
            <person name="Cichocki N."/>
            <person name="Veneault-Fourrey C."/>
            <person name="LaButti K."/>
            <person name="Lindquist E.A."/>
            <person name="Lipzen A."/>
            <person name="Lundell T."/>
            <person name="Morin E."/>
            <person name="Murat C."/>
            <person name="Riley R."/>
            <person name="Ohm R."/>
            <person name="Sun H."/>
            <person name="Tunlid A."/>
            <person name="Henrissat B."/>
            <person name="Grigoriev I.V."/>
            <person name="Hibbett D.S."/>
            <person name="Martin F."/>
        </authorList>
    </citation>
    <scope>NUCLEOTIDE SEQUENCE [LARGE SCALE GENOMIC DNA]</scope>
    <source>
        <strain evidence="17">FD-334 SS-4</strain>
    </source>
</reference>
<evidence type="ECO:0000256" key="6">
    <source>
        <dbReference type="ARBA" id="ARBA00022705"/>
    </source>
</evidence>
<dbReference type="GO" id="GO:0003677">
    <property type="term" value="F:DNA binding"/>
    <property type="evidence" value="ECO:0007669"/>
    <property type="project" value="UniProtKB-KW"/>
</dbReference>
<evidence type="ECO:0000256" key="11">
    <source>
        <dbReference type="ARBA" id="ARBA00023239"/>
    </source>
</evidence>
<dbReference type="GO" id="GO:0006303">
    <property type="term" value="P:double-strand break repair via nonhomologous end joining"/>
    <property type="evidence" value="ECO:0007669"/>
    <property type="project" value="TreeGrafter"/>
</dbReference>
<feature type="domain" description="DNA-directed DNA polymerase X" evidence="15">
    <location>
        <begin position="711"/>
        <end position="1056"/>
    </location>
</feature>
<evidence type="ECO:0000313" key="16">
    <source>
        <dbReference type="EMBL" id="KJA24901.1"/>
    </source>
</evidence>
<dbReference type="SUPFAM" id="SSF81301">
    <property type="entry name" value="Nucleotidyltransferase"/>
    <property type="match status" value="1"/>
</dbReference>
<feature type="region of interest" description="Disordered" evidence="14">
    <location>
        <begin position="566"/>
        <end position="630"/>
    </location>
</feature>
<dbReference type="PRINTS" id="PR00870">
    <property type="entry name" value="DNAPOLXBETA"/>
</dbReference>
<feature type="compositionally biased region" description="Acidic residues" evidence="14">
    <location>
        <begin position="670"/>
        <end position="683"/>
    </location>
</feature>
<sequence>MASFDIKTYYAEQDERMNVPDETVEDILKRVSSLRRGKGTSAHGSSRKSPARSSIETDDPQSGSAGTPTGRPGASSERNVIFMNESVALGRTMKRRGSVLESDVVVAKRRKSVDHDYSPQNAGDHALSGLSMEPRAAAPPGLVSDAKLASPERSAEIEDIDSFTVDMACPEMTTKRETPPRKAAPSSHKHKQIKSISVPQQSPVAADHSPISSFSRVIADSPRKSTRENLVPVSRQPPLNLRPIRERLLTRPSSKKKETKAEPDPYEAHDSPIEDASLDAASPVTPSKKKRLEAEPSKMFLEIKQLMAKHGSNNKKQADKIVKRKAKPVLQQPSGTTTAAHPVVDDSSIIYISSSPSSRANSLGPTKTDMAKQESNVKEKPAKSAPAKRMPKGKKEKPQPMTPAEYARMIQADTDEKANVAGSSTAPPVAPKLKRVKFPYLTGKHIFYAGGDMRHASEATRRKMDIIVKNGGDLMPEYDPAVTTHIVTDAHRQPLLRVLGLKSLTQIPHNIPTVKWTWVRSALALPNNLSQGEVDTALGEPFMHAAYHERIDAGCAPRIERPFKFKSKERTAESSPSAGTPGADSEHSHQPAEPVADNQPGPSTPPEAPLSPPTSPLRPIGPSRGRCSTNDNVAKEASADAHDPLAEFYHEAKLQSQTEDRWKTMGPDGEQSDASDSEDEDEGFVNSGEPVPRGKRGWTCDTKEPQQLGDCPNEDIITKLNELMQLHKAKPGEEDRWRTFSYGKSIRALKNYPRRIRSFAEARSIRGVGLKTAQKIQEILQTGELQRIKYEKSEDVLVTRLFQGIYGVGQATAFQWYAAGCRTLQDLRRGTGGVKLSAVQKIGLIFYDDINDRMPRAEAKAIFDLITPIALSIDPKLSIEIMGSYRRGKADCGDIDILMTRPTDDGKTHSGVLSRLLNQLHDAGILVEDLAIPDDLHDLEATYRGLCRLPHVDTSRRRRIDILCVPWTCRGSARLYYTGDDIFNRAIRMKANVLGYSLNQRGLFGSVVRNPSDRRVKTNSGEEYTMWQLRVLVASETEEEIFKILGVPWQEPHERVRG</sequence>
<evidence type="ECO:0000256" key="3">
    <source>
        <dbReference type="ARBA" id="ARBA00022634"/>
    </source>
</evidence>
<dbReference type="SUPFAM" id="SSF47802">
    <property type="entry name" value="DNA polymerase beta, N-terminal domain-like"/>
    <property type="match status" value="1"/>
</dbReference>
<evidence type="ECO:0000256" key="13">
    <source>
        <dbReference type="PIRSR" id="PIRSR622312-50"/>
    </source>
</evidence>
<dbReference type="SMART" id="SM00483">
    <property type="entry name" value="POLXc"/>
    <property type="match status" value="1"/>
</dbReference>
<feature type="compositionally biased region" description="Polar residues" evidence="14">
    <location>
        <begin position="51"/>
        <end position="67"/>
    </location>
</feature>
<dbReference type="EMBL" id="KN817534">
    <property type="protein sequence ID" value="KJA24901.1"/>
    <property type="molecule type" value="Genomic_DNA"/>
</dbReference>
<dbReference type="Pfam" id="PF14791">
    <property type="entry name" value="DNA_pol_B_thumb"/>
    <property type="match status" value="1"/>
</dbReference>
<comment type="catalytic activity">
    <reaction evidence="12">
        <text>DNA(n) + a 2'-deoxyribonucleoside 5'-triphosphate = DNA(n+1) + diphosphate</text>
        <dbReference type="Rhea" id="RHEA:22508"/>
        <dbReference type="Rhea" id="RHEA-COMP:17339"/>
        <dbReference type="Rhea" id="RHEA-COMP:17340"/>
        <dbReference type="ChEBI" id="CHEBI:33019"/>
        <dbReference type="ChEBI" id="CHEBI:61560"/>
        <dbReference type="ChEBI" id="CHEBI:173112"/>
        <dbReference type="EC" id="2.7.7.7"/>
    </reaction>
</comment>
<dbReference type="AlphaFoldDB" id="A0A0D2P8B9"/>
<evidence type="ECO:0000256" key="8">
    <source>
        <dbReference type="ARBA" id="ARBA00022932"/>
    </source>
</evidence>
<dbReference type="FunFam" id="1.10.150.110:FF:000005">
    <property type="entry name" value="DNA polymerase POL4"/>
    <property type="match status" value="1"/>
</dbReference>
<keyword evidence="9" id="KW-0238">DNA-binding</keyword>
<keyword evidence="5" id="KW-0548">Nucleotidyltransferase</keyword>
<feature type="compositionally biased region" description="Basic and acidic residues" evidence="14">
    <location>
        <begin position="369"/>
        <end position="382"/>
    </location>
</feature>
<organism evidence="16 17">
    <name type="scientific">Hypholoma sublateritium (strain FD-334 SS-4)</name>
    <dbReference type="NCBI Taxonomy" id="945553"/>
    <lineage>
        <taxon>Eukaryota</taxon>
        <taxon>Fungi</taxon>
        <taxon>Dikarya</taxon>
        <taxon>Basidiomycota</taxon>
        <taxon>Agaricomycotina</taxon>
        <taxon>Agaricomycetes</taxon>
        <taxon>Agaricomycetidae</taxon>
        <taxon>Agaricales</taxon>
        <taxon>Agaricineae</taxon>
        <taxon>Strophariaceae</taxon>
        <taxon>Hypholoma</taxon>
    </lineage>
</organism>
<keyword evidence="8" id="KW-0239">DNA-directed DNA polymerase</keyword>
<evidence type="ECO:0000259" key="15">
    <source>
        <dbReference type="SMART" id="SM00483"/>
    </source>
</evidence>
<evidence type="ECO:0000256" key="10">
    <source>
        <dbReference type="ARBA" id="ARBA00023204"/>
    </source>
</evidence>
<dbReference type="Gene3D" id="1.10.150.110">
    <property type="entry name" value="DNA polymerase beta, N-terminal domain-like"/>
    <property type="match status" value="1"/>
</dbReference>
<dbReference type="InterPro" id="IPR002008">
    <property type="entry name" value="DNA_pol_X_beta-like"/>
</dbReference>
<dbReference type="PANTHER" id="PTHR11276:SF28">
    <property type="entry name" value="DNA POLYMERASE LAMBDA"/>
    <property type="match status" value="1"/>
</dbReference>
<dbReference type="InterPro" id="IPR037160">
    <property type="entry name" value="DNA_Pol_thumb_sf"/>
</dbReference>
<comment type="similarity">
    <text evidence="1">Belongs to the DNA polymerase type-X family.</text>
</comment>
<evidence type="ECO:0000256" key="2">
    <source>
        <dbReference type="ARBA" id="ARBA00012417"/>
    </source>
</evidence>
<dbReference type="Pfam" id="PF14716">
    <property type="entry name" value="HHH_8"/>
    <property type="match status" value="1"/>
</dbReference>
<dbReference type="Pfam" id="PF10391">
    <property type="entry name" value="DNA_pol_lambd_f"/>
    <property type="match status" value="1"/>
</dbReference>
<dbReference type="SUPFAM" id="SSF81585">
    <property type="entry name" value="PsbU/PolX domain-like"/>
    <property type="match status" value="1"/>
</dbReference>
<keyword evidence="3" id="KW-0237">DNA synthesis</keyword>
<dbReference type="PRINTS" id="PR00869">
    <property type="entry name" value="DNAPOLX"/>
</dbReference>
<dbReference type="GO" id="GO:0005634">
    <property type="term" value="C:nucleus"/>
    <property type="evidence" value="ECO:0007669"/>
    <property type="project" value="TreeGrafter"/>
</dbReference>
<proteinExistence type="inferred from homology"/>
<keyword evidence="6" id="KW-0235">DNA replication</keyword>
<dbReference type="InterPro" id="IPR029398">
    <property type="entry name" value="PolB_thumb"/>
</dbReference>
<feature type="region of interest" description="Disordered" evidence="14">
    <location>
        <begin position="31"/>
        <end position="80"/>
    </location>
</feature>
<dbReference type="Gene3D" id="1.10.150.20">
    <property type="entry name" value="5' to 3' exonuclease, C-terminal subdomain"/>
    <property type="match status" value="1"/>
</dbReference>
<protein>
    <recommendedName>
        <fullName evidence="2">DNA-directed DNA polymerase</fullName>
        <ecNumber evidence="2">2.7.7.7</ecNumber>
    </recommendedName>
</protein>
<name>A0A0D2P8B9_HYPSF</name>
<evidence type="ECO:0000313" key="17">
    <source>
        <dbReference type="Proteomes" id="UP000054270"/>
    </source>
</evidence>
<dbReference type="Pfam" id="PF14792">
    <property type="entry name" value="DNA_pol_B_palm"/>
    <property type="match status" value="1"/>
</dbReference>
<dbReference type="Gene3D" id="3.30.210.10">
    <property type="entry name" value="DNA polymerase, thumb domain"/>
    <property type="match status" value="1"/>
</dbReference>
<dbReference type="PROSITE" id="PS00522">
    <property type="entry name" value="DNA_POLYMERASE_X"/>
    <property type="match status" value="1"/>
</dbReference>
<dbReference type="InterPro" id="IPR002054">
    <property type="entry name" value="DNA-dir_DNA_pol_X"/>
</dbReference>
<dbReference type="InterPro" id="IPR019843">
    <property type="entry name" value="DNA_pol-X_BS"/>
</dbReference>
<gene>
    <name evidence="16" type="ORF">HYPSUDRAFT_183221</name>
</gene>
<feature type="compositionally biased region" description="Pro residues" evidence="14">
    <location>
        <begin position="602"/>
        <end position="616"/>
    </location>
</feature>
<feature type="region of interest" description="Disordered" evidence="14">
    <location>
        <begin position="354"/>
        <end position="402"/>
    </location>
</feature>
<keyword evidence="11" id="KW-0456">Lyase</keyword>
<dbReference type="Proteomes" id="UP000054270">
    <property type="component" value="Unassembled WGS sequence"/>
</dbReference>
<feature type="region of interest" description="Disordered" evidence="14">
    <location>
        <begin position="111"/>
        <end position="296"/>
    </location>
</feature>
<keyword evidence="4" id="KW-0808">Transferase</keyword>
<dbReference type="InterPro" id="IPR010996">
    <property type="entry name" value="HHH_MUS81"/>
</dbReference>
<dbReference type="EC" id="2.7.7.7" evidence="2"/>
<evidence type="ECO:0000256" key="12">
    <source>
        <dbReference type="ARBA" id="ARBA00049244"/>
    </source>
</evidence>
<dbReference type="InterPro" id="IPR018944">
    <property type="entry name" value="DNA_pol_lambd_fingers_domain"/>
</dbReference>
<feature type="region of interest" description="Disordered" evidence="14">
    <location>
        <begin position="655"/>
        <end position="712"/>
    </location>
</feature>
<dbReference type="InterPro" id="IPR022312">
    <property type="entry name" value="DNA_pol_X"/>
</dbReference>
<dbReference type="GO" id="GO:0016829">
    <property type="term" value="F:lyase activity"/>
    <property type="evidence" value="ECO:0007669"/>
    <property type="project" value="UniProtKB-KW"/>
</dbReference>
<keyword evidence="17" id="KW-1185">Reference proteome</keyword>
<dbReference type="PANTHER" id="PTHR11276">
    <property type="entry name" value="DNA POLYMERASE TYPE-X FAMILY MEMBER"/>
    <property type="match status" value="1"/>
</dbReference>
<dbReference type="Gene3D" id="3.30.460.10">
    <property type="entry name" value="Beta Polymerase, domain 2"/>
    <property type="match status" value="1"/>
</dbReference>
<evidence type="ECO:0000256" key="9">
    <source>
        <dbReference type="ARBA" id="ARBA00023125"/>
    </source>
</evidence>
<dbReference type="STRING" id="945553.A0A0D2P8B9"/>
<dbReference type="CDD" id="cd00141">
    <property type="entry name" value="NT_POLXc"/>
    <property type="match status" value="1"/>
</dbReference>
<evidence type="ECO:0000256" key="14">
    <source>
        <dbReference type="SAM" id="MobiDB-lite"/>
    </source>
</evidence>
<feature type="compositionally biased region" description="Basic and acidic residues" evidence="14">
    <location>
        <begin position="243"/>
        <end position="272"/>
    </location>
</feature>
<keyword evidence="7" id="KW-0227">DNA damage</keyword>
<evidence type="ECO:0000256" key="4">
    <source>
        <dbReference type="ARBA" id="ARBA00022679"/>
    </source>
</evidence>
<dbReference type="InterPro" id="IPR028207">
    <property type="entry name" value="DNA_pol_B_palm_palm"/>
</dbReference>
<feature type="active site" description="Nucleophile; Schiff-base intermediate with DNA; for 5'-dRP lyase activity" evidence="13">
    <location>
        <position position="775"/>
    </location>
</feature>
<evidence type="ECO:0000256" key="1">
    <source>
        <dbReference type="ARBA" id="ARBA00008323"/>
    </source>
</evidence>
<dbReference type="OrthoDB" id="205514at2759"/>